<keyword evidence="6 8" id="KW-1133">Transmembrane helix</keyword>
<gene>
    <name evidence="10" type="ORF">FRZ00_16460</name>
</gene>
<dbReference type="GO" id="GO:0005886">
    <property type="term" value="C:plasma membrane"/>
    <property type="evidence" value="ECO:0007669"/>
    <property type="project" value="UniProtKB-SubCell"/>
</dbReference>
<evidence type="ECO:0000256" key="7">
    <source>
        <dbReference type="ARBA" id="ARBA00023136"/>
    </source>
</evidence>
<keyword evidence="3" id="KW-0328">Glycosyltransferase</keyword>
<feature type="domain" description="Glycosyltransferase RgtA/B/C/D-like" evidence="9">
    <location>
        <begin position="56"/>
        <end position="182"/>
    </location>
</feature>
<dbReference type="AlphaFoldDB" id="A0A5N5W8E9"/>
<dbReference type="GO" id="GO:0009103">
    <property type="term" value="P:lipopolysaccharide biosynthetic process"/>
    <property type="evidence" value="ECO:0007669"/>
    <property type="project" value="UniProtKB-ARBA"/>
</dbReference>
<feature type="transmembrane region" description="Helical" evidence="8">
    <location>
        <begin position="196"/>
        <end position="220"/>
    </location>
</feature>
<dbReference type="GO" id="GO:0016763">
    <property type="term" value="F:pentosyltransferase activity"/>
    <property type="evidence" value="ECO:0007669"/>
    <property type="project" value="TreeGrafter"/>
</dbReference>
<dbReference type="InterPro" id="IPR050297">
    <property type="entry name" value="LipidA_mod_glycosyltrf_83"/>
</dbReference>
<evidence type="ECO:0000256" key="3">
    <source>
        <dbReference type="ARBA" id="ARBA00022676"/>
    </source>
</evidence>
<evidence type="ECO:0000256" key="4">
    <source>
        <dbReference type="ARBA" id="ARBA00022679"/>
    </source>
</evidence>
<evidence type="ECO:0000313" key="11">
    <source>
        <dbReference type="Proteomes" id="UP000327000"/>
    </source>
</evidence>
<evidence type="ECO:0000259" key="9">
    <source>
        <dbReference type="Pfam" id="PF13231"/>
    </source>
</evidence>
<dbReference type="PANTHER" id="PTHR33908:SF11">
    <property type="entry name" value="MEMBRANE PROTEIN"/>
    <property type="match status" value="1"/>
</dbReference>
<dbReference type="Proteomes" id="UP000327000">
    <property type="component" value="Unassembled WGS sequence"/>
</dbReference>
<reference evidence="10 11" key="1">
    <citation type="journal article" date="2019" name="Microb. Cell Fact.">
        <title>Exploring novel herbicidin analogues by transcriptional regulator overexpression and MS/MS molecular networking.</title>
        <authorList>
            <person name="Shi Y."/>
            <person name="Gu R."/>
            <person name="Li Y."/>
            <person name="Wang X."/>
            <person name="Ren W."/>
            <person name="Li X."/>
            <person name="Wang L."/>
            <person name="Xie Y."/>
            <person name="Hong B."/>
        </authorList>
    </citation>
    <scope>NUCLEOTIDE SEQUENCE [LARGE SCALE GENOMIC DNA]</scope>
    <source>
        <strain evidence="10 11">US-43</strain>
    </source>
</reference>
<keyword evidence="4 10" id="KW-0808">Transferase</keyword>
<organism evidence="10 11">
    <name type="scientific">Streptomyces mobaraensis</name>
    <name type="common">Streptoverticillium mobaraense</name>
    <dbReference type="NCBI Taxonomy" id="35621"/>
    <lineage>
        <taxon>Bacteria</taxon>
        <taxon>Bacillati</taxon>
        <taxon>Actinomycetota</taxon>
        <taxon>Actinomycetes</taxon>
        <taxon>Kitasatosporales</taxon>
        <taxon>Streptomycetaceae</taxon>
        <taxon>Streptomyces</taxon>
    </lineage>
</organism>
<dbReference type="OrthoDB" id="3860601at2"/>
<feature type="transmembrane region" description="Helical" evidence="8">
    <location>
        <begin position="240"/>
        <end position="266"/>
    </location>
</feature>
<keyword evidence="2" id="KW-1003">Cell membrane</keyword>
<evidence type="ECO:0000256" key="6">
    <source>
        <dbReference type="ARBA" id="ARBA00022989"/>
    </source>
</evidence>
<feature type="transmembrane region" description="Helical" evidence="8">
    <location>
        <begin position="278"/>
        <end position="299"/>
    </location>
</feature>
<evidence type="ECO:0000256" key="1">
    <source>
        <dbReference type="ARBA" id="ARBA00004651"/>
    </source>
</evidence>
<dbReference type="InterPro" id="IPR038731">
    <property type="entry name" value="RgtA/B/C-like"/>
</dbReference>
<comment type="caution">
    <text evidence="10">The sequence shown here is derived from an EMBL/GenBank/DDBJ whole genome shotgun (WGS) entry which is preliminary data.</text>
</comment>
<dbReference type="PANTHER" id="PTHR33908">
    <property type="entry name" value="MANNOSYLTRANSFERASE YKCB-RELATED"/>
    <property type="match status" value="1"/>
</dbReference>
<name>A0A5N5W8E9_STRMB</name>
<proteinExistence type="predicted"/>
<comment type="subcellular location">
    <subcellularLocation>
        <location evidence="1">Cell membrane</location>
        <topology evidence="1">Multi-pass membrane protein</topology>
    </subcellularLocation>
</comment>
<sequence>MPFWRGLVPVLSVLALATRLPSFLRPLWNPDEGFLATQARMLAQGAVLYRTVVDRKPPLLPWLYEACFRAFGDGSLLPVKGLAVAAQLVTAVLLASLARRRWGERAGRTAGVLYLLVSIGLEPEDAQAATFEVFAVPWTAAAMWCADRGRWGRAGLATAAALLTKQTGGAVLAPVLLMLWTARPGPLHGQGRRGTAALAAGVTLPVAAVAWVCGPARLLFWCVTGSGTYASVDGTVGASAARALTNAAVLSTSCAGLLAPVCLLLLARRRFAPPDLWLWLIASAVAVTTGFHFFGHYYLQLIPPLTLLATAALHALPEAARRVAAGLSALSCAAFLTAGLVVTPPELPHSLRVADAVRARTAPAEPVLIWGMHPEQYWFARRPPAGRFLTAGLLTNYSGGRDASAVGEAYGVPGGWPVLRRELQARPPALVVDDSRGRPYAVARVPTLRAFLRRGYARVGSVEGAVLYARR</sequence>
<dbReference type="Pfam" id="PF13231">
    <property type="entry name" value="PMT_2"/>
    <property type="match status" value="1"/>
</dbReference>
<evidence type="ECO:0000256" key="2">
    <source>
        <dbReference type="ARBA" id="ARBA00022475"/>
    </source>
</evidence>
<keyword evidence="5 8" id="KW-0812">Transmembrane</keyword>
<dbReference type="EMBL" id="VOKX01000032">
    <property type="protein sequence ID" value="KAB7843794.1"/>
    <property type="molecule type" value="Genomic_DNA"/>
</dbReference>
<evidence type="ECO:0000256" key="5">
    <source>
        <dbReference type="ARBA" id="ARBA00022692"/>
    </source>
</evidence>
<evidence type="ECO:0000256" key="8">
    <source>
        <dbReference type="SAM" id="Phobius"/>
    </source>
</evidence>
<keyword evidence="7 8" id="KW-0472">Membrane</keyword>
<feature type="transmembrane region" description="Helical" evidence="8">
    <location>
        <begin position="81"/>
        <end position="98"/>
    </location>
</feature>
<protein>
    <submittedName>
        <fullName evidence="10">Glycosyltransferase</fullName>
    </submittedName>
</protein>
<keyword evidence="11" id="KW-1185">Reference proteome</keyword>
<evidence type="ECO:0000313" key="10">
    <source>
        <dbReference type="EMBL" id="KAB7843794.1"/>
    </source>
</evidence>
<accession>A0A5N5W8E9</accession>